<name>A0ABQ9EF22_TEGGR</name>
<dbReference type="Proteomes" id="UP001217089">
    <property type="component" value="Unassembled WGS sequence"/>
</dbReference>
<reference evidence="2 3" key="1">
    <citation type="submission" date="2022-12" db="EMBL/GenBank/DDBJ databases">
        <title>Chromosome-level genome of Tegillarca granosa.</title>
        <authorList>
            <person name="Kim J."/>
        </authorList>
    </citation>
    <scope>NUCLEOTIDE SEQUENCE [LARGE SCALE GENOMIC DNA]</scope>
    <source>
        <strain evidence="2">Teg-2019</strain>
        <tissue evidence="2">Adductor muscle</tissue>
    </source>
</reference>
<comment type="caution">
    <text evidence="2">The sequence shown here is derived from an EMBL/GenBank/DDBJ whole genome shotgun (WGS) entry which is preliminary data.</text>
</comment>
<evidence type="ECO:0000313" key="3">
    <source>
        <dbReference type="Proteomes" id="UP001217089"/>
    </source>
</evidence>
<evidence type="ECO:0000313" key="2">
    <source>
        <dbReference type="EMBL" id="KAJ8301843.1"/>
    </source>
</evidence>
<feature type="region of interest" description="Disordered" evidence="1">
    <location>
        <begin position="181"/>
        <end position="219"/>
    </location>
</feature>
<dbReference type="EMBL" id="JARBDR010000918">
    <property type="protein sequence ID" value="KAJ8301843.1"/>
    <property type="molecule type" value="Genomic_DNA"/>
</dbReference>
<protein>
    <submittedName>
        <fullName evidence="2">Uncharacterized protein</fullName>
    </submittedName>
</protein>
<evidence type="ECO:0000256" key="1">
    <source>
        <dbReference type="SAM" id="MobiDB-lite"/>
    </source>
</evidence>
<feature type="region of interest" description="Disordered" evidence="1">
    <location>
        <begin position="1"/>
        <end position="28"/>
    </location>
</feature>
<gene>
    <name evidence="2" type="ORF">KUTeg_020830</name>
</gene>
<organism evidence="2 3">
    <name type="scientific">Tegillarca granosa</name>
    <name type="common">Malaysian cockle</name>
    <name type="synonym">Anadara granosa</name>
    <dbReference type="NCBI Taxonomy" id="220873"/>
    <lineage>
        <taxon>Eukaryota</taxon>
        <taxon>Metazoa</taxon>
        <taxon>Spiralia</taxon>
        <taxon>Lophotrochozoa</taxon>
        <taxon>Mollusca</taxon>
        <taxon>Bivalvia</taxon>
        <taxon>Autobranchia</taxon>
        <taxon>Pteriomorphia</taxon>
        <taxon>Arcoida</taxon>
        <taxon>Arcoidea</taxon>
        <taxon>Arcidae</taxon>
        <taxon>Tegillarca</taxon>
    </lineage>
</organism>
<sequence length="238" mass="26993">MKMLKTRRREIVNSDFHPPSTSGLDDDDGAEQKSIILWSSIGTAVVVVLFVLSDPSYRENVDVILPSRKQRQRIGGVSNGLSKTVKRWFSVDENEPTKNVINANGTIRPPLPSIPEAQMSGLYRSKSDKRVSAHNGEYVEIGADILRRSNIYNPLDGINNPVQDPYDALRKSRLLVDSGDYPQLRPVPVDDNRINPEERKIRLSSSGNDEYLEPTDKQRHSYIEVLPEHREMCKKTKK</sequence>
<accession>A0ABQ9EF22</accession>
<proteinExistence type="predicted"/>
<keyword evidence="3" id="KW-1185">Reference proteome</keyword>
<feature type="compositionally biased region" description="Basic and acidic residues" evidence="1">
    <location>
        <begin position="188"/>
        <end position="201"/>
    </location>
</feature>